<sequence>MNQQTDSQIILTPPEEETFDGIEVIEEPWTQDAQPPEDTIPIPEEYPSPSGENPRSPSPNQIPPSQPCNAPKKRPSSLQLRQTPSKRQQQEQKQEAQQEAKRLAKKQMRTTNWIVQWAKENITPTEINCLLGKSSLVIKELEESIITSFTSPPQKTGGITASLEKLLDPKNTNVLKLHVFSACLSILLPALIVQHLSKFSPSVTKKWQCASLIHWELILNKQRVTVQVPKGRARTARLSPRIWISQPS</sequence>
<name>A0A0N1I538_PAPMA</name>
<dbReference type="InParanoid" id="A0A0N1I538"/>
<evidence type="ECO:0000256" key="1">
    <source>
        <dbReference type="SAM" id="MobiDB-lite"/>
    </source>
</evidence>
<gene>
    <name evidence="2" type="ORF">RR48_02489</name>
</gene>
<organism evidence="2 3">
    <name type="scientific">Papilio machaon</name>
    <name type="common">Old World swallowtail butterfly</name>
    <dbReference type="NCBI Taxonomy" id="76193"/>
    <lineage>
        <taxon>Eukaryota</taxon>
        <taxon>Metazoa</taxon>
        <taxon>Ecdysozoa</taxon>
        <taxon>Arthropoda</taxon>
        <taxon>Hexapoda</taxon>
        <taxon>Insecta</taxon>
        <taxon>Pterygota</taxon>
        <taxon>Neoptera</taxon>
        <taxon>Endopterygota</taxon>
        <taxon>Lepidoptera</taxon>
        <taxon>Glossata</taxon>
        <taxon>Ditrysia</taxon>
        <taxon>Papilionoidea</taxon>
        <taxon>Papilionidae</taxon>
        <taxon>Papilioninae</taxon>
        <taxon>Papilio</taxon>
    </lineage>
</organism>
<evidence type="ECO:0000313" key="2">
    <source>
        <dbReference type="EMBL" id="KPJ08081.1"/>
    </source>
</evidence>
<feature type="compositionally biased region" description="Polar residues" evidence="1">
    <location>
        <begin position="1"/>
        <end position="10"/>
    </location>
</feature>
<keyword evidence="3" id="KW-1185">Reference proteome</keyword>
<feature type="compositionally biased region" description="Basic and acidic residues" evidence="1">
    <location>
        <begin position="88"/>
        <end position="102"/>
    </location>
</feature>
<dbReference type="AlphaFoldDB" id="A0A0N1I538"/>
<feature type="compositionally biased region" description="Pro residues" evidence="1">
    <location>
        <begin position="56"/>
        <end position="66"/>
    </location>
</feature>
<feature type="region of interest" description="Disordered" evidence="1">
    <location>
        <begin position="1"/>
        <end position="105"/>
    </location>
</feature>
<dbReference type="Proteomes" id="UP000053240">
    <property type="component" value="Unassembled WGS sequence"/>
</dbReference>
<accession>A0A0N1I538</accession>
<feature type="compositionally biased region" description="Acidic residues" evidence="1">
    <location>
        <begin position="14"/>
        <end position="26"/>
    </location>
</feature>
<proteinExistence type="predicted"/>
<reference evidence="2 3" key="1">
    <citation type="journal article" date="2015" name="Nat. Commun.">
        <title>Outbred genome sequencing and CRISPR/Cas9 gene editing in butterflies.</title>
        <authorList>
            <person name="Li X."/>
            <person name="Fan D."/>
            <person name="Zhang W."/>
            <person name="Liu G."/>
            <person name="Zhang L."/>
            <person name="Zhao L."/>
            <person name="Fang X."/>
            <person name="Chen L."/>
            <person name="Dong Y."/>
            <person name="Chen Y."/>
            <person name="Ding Y."/>
            <person name="Zhao R."/>
            <person name="Feng M."/>
            <person name="Zhu Y."/>
            <person name="Feng Y."/>
            <person name="Jiang X."/>
            <person name="Zhu D."/>
            <person name="Xiang H."/>
            <person name="Feng X."/>
            <person name="Li S."/>
            <person name="Wang J."/>
            <person name="Zhang G."/>
            <person name="Kronforst M.R."/>
            <person name="Wang W."/>
        </authorList>
    </citation>
    <scope>NUCLEOTIDE SEQUENCE [LARGE SCALE GENOMIC DNA]</scope>
    <source>
        <strain evidence="2">Ya'a_city_454_Pm</strain>
        <tissue evidence="2">Whole body</tissue>
    </source>
</reference>
<feature type="compositionally biased region" description="Polar residues" evidence="1">
    <location>
        <begin position="76"/>
        <end position="85"/>
    </location>
</feature>
<dbReference type="EMBL" id="KQ461157">
    <property type="protein sequence ID" value="KPJ08081.1"/>
    <property type="molecule type" value="Genomic_DNA"/>
</dbReference>
<evidence type="ECO:0000313" key="3">
    <source>
        <dbReference type="Proteomes" id="UP000053240"/>
    </source>
</evidence>
<protein>
    <submittedName>
        <fullName evidence="2">Uncharacterized protein</fullName>
    </submittedName>
</protein>